<protein>
    <submittedName>
        <fullName evidence="1">Uncharacterized protein</fullName>
    </submittedName>
</protein>
<evidence type="ECO:0000313" key="1">
    <source>
        <dbReference type="EMBL" id="KAK3760428.1"/>
    </source>
</evidence>
<gene>
    <name evidence="1" type="ORF">RRG08_023723</name>
</gene>
<dbReference type="Proteomes" id="UP001283361">
    <property type="component" value="Unassembled WGS sequence"/>
</dbReference>
<keyword evidence="2" id="KW-1185">Reference proteome</keyword>
<sequence length="109" mass="12004">MATKWKEIELLMSPGGLSDATPDRIKLIFFFVRGGEAAKRETSSDRQNGQTGMRYGRYYLPSLHLPPPPVAVANNRWSTRSIGPGYSGYCIEVTLCMVENTCSTLANTG</sequence>
<reference evidence="1" key="1">
    <citation type="journal article" date="2023" name="G3 (Bethesda)">
        <title>A reference genome for the long-term kleptoplast-retaining sea slug Elysia crispata morphotype clarki.</title>
        <authorList>
            <person name="Eastman K.E."/>
            <person name="Pendleton A.L."/>
            <person name="Shaikh M.A."/>
            <person name="Suttiyut T."/>
            <person name="Ogas R."/>
            <person name="Tomko P."/>
            <person name="Gavelis G."/>
            <person name="Widhalm J.R."/>
            <person name="Wisecaver J.H."/>
        </authorList>
    </citation>
    <scope>NUCLEOTIDE SEQUENCE</scope>
    <source>
        <strain evidence="1">ECLA1</strain>
    </source>
</reference>
<name>A0AAE0Z0A2_9GAST</name>
<evidence type="ECO:0000313" key="2">
    <source>
        <dbReference type="Proteomes" id="UP001283361"/>
    </source>
</evidence>
<proteinExistence type="predicted"/>
<accession>A0AAE0Z0A2</accession>
<organism evidence="1 2">
    <name type="scientific">Elysia crispata</name>
    <name type="common">lettuce slug</name>
    <dbReference type="NCBI Taxonomy" id="231223"/>
    <lineage>
        <taxon>Eukaryota</taxon>
        <taxon>Metazoa</taxon>
        <taxon>Spiralia</taxon>
        <taxon>Lophotrochozoa</taxon>
        <taxon>Mollusca</taxon>
        <taxon>Gastropoda</taxon>
        <taxon>Heterobranchia</taxon>
        <taxon>Euthyneura</taxon>
        <taxon>Panpulmonata</taxon>
        <taxon>Sacoglossa</taxon>
        <taxon>Placobranchoidea</taxon>
        <taxon>Plakobranchidae</taxon>
        <taxon>Elysia</taxon>
    </lineage>
</organism>
<comment type="caution">
    <text evidence="1">The sequence shown here is derived from an EMBL/GenBank/DDBJ whole genome shotgun (WGS) entry which is preliminary data.</text>
</comment>
<dbReference type="AlphaFoldDB" id="A0AAE0Z0A2"/>
<dbReference type="EMBL" id="JAWDGP010004985">
    <property type="protein sequence ID" value="KAK3760428.1"/>
    <property type="molecule type" value="Genomic_DNA"/>
</dbReference>